<comment type="caution">
    <text evidence="1">The sequence shown here is derived from an EMBL/GenBank/DDBJ whole genome shotgun (WGS) entry which is preliminary data.</text>
</comment>
<gene>
    <name evidence="1" type="ORF">E2C01_101550</name>
</gene>
<protein>
    <submittedName>
        <fullName evidence="1">Uncharacterized protein</fullName>
    </submittedName>
</protein>
<dbReference type="AlphaFoldDB" id="A0A5B7KM79"/>
<sequence>MGEKGGNRARYFADLGINDGKRVLVMEMEEIMGVKVLVMEMEEIMGVKVGLEENTLLILVLMEQMVEIMKFW</sequence>
<organism evidence="1 2">
    <name type="scientific">Portunus trituberculatus</name>
    <name type="common">Swimming crab</name>
    <name type="synonym">Neptunus trituberculatus</name>
    <dbReference type="NCBI Taxonomy" id="210409"/>
    <lineage>
        <taxon>Eukaryota</taxon>
        <taxon>Metazoa</taxon>
        <taxon>Ecdysozoa</taxon>
        <taxon>Arthropoda</taxon>
        <taxon>Crustacea</taxon>
        <taxon>Multicrustacea</taxon>
        <taxon>Malacostraca</taxon>
        <taxon>Eumalacostraca</taxon>
        <taxon>Eucarida</taxon>
        <taxon>Decapoda</taxon>
        <taxon>Pleocyemata</taxon>
        <taxon>Brachyura</taxon>
        <taxon>Eubrachyura</taxon>
        <taxon>Portunoidea</taxon>
        <taxon>Portunidae</taxon>
        <taxon>Portuninae</taxon>
        <taxon>Portunus</taxon>
    </lineage>
</organism>
<accession>A0A5B7KM79</accession>
<dbReference type="EMBL" id="VSRR010147771">
    <property type="protein sequence ID" value="MPD05785.1"/>
    <property type="molecule type" value="Genomic_DNA"/>
</dbReference>
<evidence type="ECO:0000313" key="2">
    <source>
        <dbReference type="Proteomes" id="UP000324222"/>
    </source>
</evidence>
<name>A0A5B7KM79_PORTR</name>
<reference evidence="1 2" key="1">
    <citation type="submission" date="2019-05" db="EMBL/GenBank/DDBJ databases">
        <title>Another draft genome of Portunus trituberculatus and its Hox gene families provides insights of decapod evolution.</title>
        <authorList>
            <person name="Jeong J.-H."/>
            <person name="Song I."/>
            <person name="Kim S."/>
            <person name="Choi T."/>
            <person name="Kim D."/>
            <person name="Ryu S."/>
            <person name="Kim W."/>
        </authorList>
    </citation>
    <scope>NUCLEOTIDE SEQUENCE [LARGE SCALE GENOMIC DNA]</scope>
    <source>
        <tissue evidence="1">Muscle</tissue>
    </source>
</reference>
<dbReference type="Proteomes" id="UP000324222">
    <property type="component" value="Unassembled WGS sequence"/>
</dbReference>
<keyword evidence="2" id="KW-1185">Reference proteome</keyword>
<evidence type="ECO:0000313" key="1">
    <source>
        <dbReference type="EMBL" id="MPD05785.1"/>
    </source>
</evidence>
<proteinExistence type="predicted"/>